<dbReference type="Gene3D" id="3.10.290.10">
    <property type="entry name" value="RNA-binding S4 domain"/>
    <property type="match status" value="1"/>
</dbReference>
<dbReference type="Gene3D" id="3.30.2350.10">
    <property type="entry name" value="Pseudouridine synthase"/>
    <property type="match status" value="1"/>
</dbReference>
<evidence type="ECO:0000313" key="6">
    <source>
        <dbReference type="EMBL" id="SBV94334.1"/>
    </source>
</evidence>
<reference evidence="6" key="1">
    <citation type="submission" date="2016-04" db="EMBL/GenBank/DDBJ databases">
        <authorList>
            <person name="Evans L.H."/>
            <person name="Alamgir A."/>
            <person name="Owens N."/>
            <person name="Weber N.D."/>
            <person name="Virtaneva K."/>
            <person name="Barbian K."/>
            <person name="Babar A."/>
            <person name="Rosenke K."/>
        </authorList>
    </citation>
    <scope>NUCLEOTIDE SEQUENCE</scope>
    <source>
        <strain evidence="6">92-2</strain>
    </source>
</reference>
<feature type="region of interest" description="Disordered" evidence="4">
    <location>
        <begin position="1"/>
        <end position="20"/>
    </location>
</feature>
<dbReference type="CDD" id="cd02869">
    <property type="entry name" value="PseudoU_synth_RluA_like"/>
    <property type="match status" value="1"/>
</dbReference>
<dbReference type="Pfam" id="PF00849">
    <property type="entry name" value="PseudoU_synth_2"/>
    <property type="match status" value="1"/>
</dbReference>
<dbReference type="PANTHER" id="PTHR21600">
    <property type="entry name" value="MITOCHONDRIAL RNA PSEUDOURIDINE SYNTHASE"/>
    <property type="match status" value="1"/>
</dbReference>
<accession>A0A212J4L9</accession>
<dbReference type="AlphaFoldDB" id="A0A212J4L9"/>
<dbReference type="InterPro" id="IPR006224">
    <property type="entry name" value="PsdUridine_synth_RluA-like_CS"/>
</dbReference>
<evidence type="ECO:0000259" key="5">
    <source>
        <dbReference type="Pfam" id="PF00849"/>
    </source>
</evidence>
<dbReference type="InterPro" id="IPR050188">
    <property type="entry name" value="RluA_PseudoU_synthase"/>
</dbReference>
<dbReference type="InterPro" id="IPR020103">
    <property type="entry name" value="PsdUridine_synth_cat_dom_sf"/>
</dbReference>
<evidence type="ECO:0000256" key="1">
    <source>
        <dbReference type="ARBA" id="ARBA00010876"/>
    </source>
</evidence>
<dbReference type="PROSITE" id="PS01129">
    <property type="entry name" value="PSI_RLU"/>
    <property type="match status" value="1"/>
</dbReference>
<dbReference type="GO" id="GO:0000455">
    <property type="term" value="P:enzyme-directed rRNA pseudouridine synthesis"/>
    <property type="evidence" value="ECO:0007669"/>
    <property type="project" value="TreeGrafter"/>
</dbReference>
<dbReference type="PANTHER" id="PTHR21600:SF92">
    <property type="entry name" value="RIBOSOMAL LARGE SUBUNIT PSEUDOURIDINE SYNTHASE C"/>
    <property type="match status" value="1"/>
</dbReference>
<dbReference type="GO" id="GO:0160141">
    <property type="term" value="F:23S rRNA pseudouridine(955/2504/2580) synthase activity"/>
    <property type="evidence" value="ECO:0007669"/>
    <property type="project" value="UniProtKB-EC"/>
</dbReference>
<sequence length="391" mass="42658">MSEDNPPPTQAQDSGIGISRQSPLEQPIVQETESGQKLLQFLQRRLNLPPTLLHRWVRTGQVRINGSRCKPFARVQTGDIVRLPPFAFKMAEESASETAPQPLTDTALDTQPVDSPPLPPMIGTDGYLWAFNKPAGLPTHPGTGHDDSLSSRLAAYFASAPFKPTPVHRLDKETSGVLLVAASYEALAKAQDAIRDGTLAKEYVVWVQGRWPFAETQLLRHFLRKDAAQGYEKVRPAAPGEADSREALCMVRPLRVEQAQSLLLVHLLTGRTHQIRVQLAAVGYPVIGDTKYGQAAPTRRHVPRGAYALPAPARMGTAEKSAPEPENLMLHALRVTMPCGHVFSCLPPWSGAHALEQMPEPVAAMTAPEHGGGCGVFPLTEQSAKNKFLRQ</sequence>
<evidence type="ECO:0000256" key="2">
    <source>
        <dbReference type="ARBA" id="ARBA00023235"/>
    </source>
</evidence>
<dbReference type="EMBL" id="FLUP01000001">
    <property type="protein sequence ID" value="SBV94334.1"/>
    <property type="molecule type" value="Genomic_DNA"/>
</dbReference>
<dbReference type="InterPro" id="IPR036986">
    <property type="entry name" value="S4_RNA-bd_sf"/>
</dbReference>
<protein>
    <submittedName>
        <fullName evidence="6">Pseudouridine synthase</fullName>
        <ecNumber evidence="6">5.4.99.-</ecNumber>
    </submittedName>
</protein>
<dbReference type="CDD" id="cd00165">
    <property type="entry name" value="S4"/>
    <property type="match status" value="1"/>
</dbReference>
<name>A0A212J4L9_9BACT</name>
<gene>
    <name evidence="6" type="ORF">KM92DES2_10516</name>
</gene>
<dbReference type="SUPFAM" id="SSF55120">
    <property type="entry name" value="Pseudouridine synthase"/>
    <property type="match status" value="1"/>
</dbReference>
<organism evidence="6">
    <name type="scientific">uncultured Desulfovibrio sp</name>
    <dbReference type="NCBI Taxonomy" id="167968"/>
    <lineage>
        <taxon>Bacteria</taxon>
        <taxon>Pseudomonadati</taxon>
        <taxon>Thermodesulfobacteriota</taxon>
        <taxon>Desulfovibrionia</taxon>
        <taxon>Desulfovibrionales</taxon>
        <taxon>Desulfovibrionaceae</taxon>
        <taxon>Desulfovibrio</taxon>
        <taxon>environmental samples</taxon>
    </lineage>
</organism>
<keyword evidence="2 6" id="KW-0413">Isomerase</keyword>
<dbReference type="SUPFAM" id="SSF55174">
    <property type="entry name" value="Alpha-L RNA-binding motif"/>
    <property type="match status" value="1"/>
</dbReference>
<proteinExistence type="inferred from homology"/>
<feature type="domain" description="Pseudouridine synthase RsuA/RluA-like" evidence="5">
    <location>
        <begin position="128"/>
        <end position="281"/>
    </location>
</feature>
<comment type="similarity">
    <text evidence="1">Belongs to the pseudouridine synthase RluA family.</text>
</comment>
<dbReference type="EC" id="5.4.99.-" evidence="6"/>
<dbReference type="RefSeq" id="WP_227117696.1">
    <property type="nucleotide sequence ID" value="NZ_CAKSVL010000005.1"/>
</dbReference>
<keyword evidence="3" id="KW-0694">RNA-binding</keyword>
<evidence type="ECO:0000256" key="4">
    <source>
        <dbReference type="SAM" id="MobiDB-lite"/>
    </source>
</evidence>
<dbReference type="PROSITE" id="PS50889">
    <property type="entry name" value="S4"/>
    <property type="match status" value="1"/>
</dbReference>
<dbReference type="GO" id="GO:0003723">
    <property type="term" value="F:RNA binding"/>
    <property type="evidence" value="ECO:0007669"/>
    <property type="project" value="UniProtKB-KW"/>
</dbReference>
<evidence type="ECO:0000256" key="3">
    <source>
        <dbReference type="PROSITE-ProRule" id="PRU00182"/>
    </source>
</evidence>
<dbReference type="InterPro" id="IPR006145">
    <property type="entry name" value="PsdUridine_synth_RsuA/RluA"/>
</dbReference>